<dbReference type="Gene3D" id="1.20.5.320">
    <property type="entry name" value="6-Phosphogluconate Dehydrogenase, domain 3"/>
    <property type="match status" value="1"/>
</dbReference>
<dbReference type="GeneTree" id="ENSGT01040000244612"/>
<feature type="region of interest" description="Disordered" evidence="3">
    <location>
        <begin position="1"/>
        <end position="97"/>
    </location>
</feature>
<evidence type="ECO:0000256" key="2">
    <source>
        <dbReference type="ARBA" id="ARBA00022530"/>
    </source>
</evidence>
<dbReference type="InterPro" id="IPR050149">
    <property type="entry name" value="Collagen_superfamily"/>
</dbReference>
<dbReference type="Ensembl" id="ENSHHUT00000060654.1">
    <property type="protein sequence ID" value="ENSHHUP00000058647.1"/>
    <property type="gene ID" value="ENSHHUG00000034896.1"/>
</dbReference>
<evidence type="ECO:0000256" key="3">
    <source>
        <dbReference type="SAM" id="MobiDB-lite"/>
    </source>
</evidence>
<dbReference type="Proteomes" id="UP000314982">
    <property type="component" value="Unassembled WGS sequence"/>
</dbReference>
<reference evidence="4" key="2">
    <citation type="submission" date="2025-08" db="UniProtKB">
        <authorList>
            <consortium name="Ensembl"/>
        </authorList>
    </citation>
    <scope>IDENTIFICATION</scope>
</reference>
<reference evidence="5" key="1">
    <citation type="submission" date="2018-06" db="EMBL/GenBank/DDBJ databases">
        <title>Genome assembly of Danube salmon.</title>
        <authorList>
            <person name="Macqueen D.J."/>
            <person name="Gundappa M.K."/>
        </authorList>
    </citation>
    <scope>NUCLEOTIDE SEQUENCE [LARGE SCALE GENOMIC DNA]</scope>
</reference>
<dbReference type="GO" id="GO:0030198">
    <property type="term" value="P:extracellular matrix organization"/>
    <property type="evidence" value="ECO:0007669"/>
    <property type="project" value="TreeGrafter"/>
</dbReference>
<keyword evidence="5" id="KW-1185">Reference proteome</keyword>
<feature type="compositionally biased region" description="Polar residues" evidence="3">
    <location>
        <begin position="1"/>
        <end position="14"/>
    </location>
</feature>
<proteinExistence type="predicted"/>
<feature type="compositionally biased region" description="Basic and acidic residues" evidence="3">
    <location>
        <begin position="198"/>
        <end position="213"/>
    </location>
</feature>
<dbReference type="AlphaFoldDB" id="A0A4W5P5J4"/>
<organism evidence="4 5">
    <name type="scientific">Hucho hucho</name>
    <name type="common">huchen</name>
    <dbReference type="NCBI Taxonomy" id="62062"/>
    <lineage>
        <taxon>Eukaryota</taxon>
        <taxon>Metazoa</taxon>
        <taxon>Chordata</taxon>
        <taxon>Craniata</taxon>
        <taxon>Vertebrata</taxon>
        <taxon>Euteleostomi</taxon>
        <taxon>Actinopterygii</taxon>
        <taxon>Neopterygii</taxon>
        <taxon>Teleostei</taxon>
        <taxon>Protacanthopterygii</taxon>
        <taxon>Salmoniformes</taxon>
        <taxon>Salmonidae</taxon>
        <taxon>Salmoninae</taxon>
        <taxon>Hucho</taxon>
    </lineage>
</organism>
<dbReference type="Pfam" id="PF01391">
    <property type="entry name" value="Collagen"/>
    <property type="match status" value="1"/>
</dbReference>
<feature type="compositionally biased region" description="Pro residues" evidence="3">
    <location>
        <begin position="25"/>
        <end position="42"/>
    </location>
</feature>
<protein>
    <submittedName>
        <fullName evidence="4">Uncharacterized protein</fullName>
    </submittedName>
</protein>
<keyword evidence="2" id="KW-0272">Extracellular matrix</keyword>
<dbReference type="PANTHER" id="PTHR24023">
    <property type="entry name" value="COLLAGEN ALPHA"/>
    <property type="match status" value="1"/>
</dbReference>
<reference evidence="4" key="3">
    <citation type="submission" date="2025-09" db="UniProtKB">
        <authorList>
            <consortium name="Ensembl"/>
        </authorList>
    </citation>
    <scope>IDENTIFICATION</scope>
</reference>
<dbReference type="GO" id="GO:0005615">
    <property type="term" value="C:extracellular space"/>
    <property type="evidence" value="ECO:0007669"/>
    <property type="project" value="TreeGrafter"/>
</dbReference>
<evidence type="ECO:0000313" key="4">
    <source>
        <dbReference type="Ensembl" id="ENSHHUP00000058647.1"/>
    </source>
</evidence>
<name>A0A4W5P5J4_9TELE</name>
<feature type="region of interest" description="Disordered" evidence="3">
    <location>
        <begin position="126"/>
        <end position="235"/>
    </location>
</feature>
<dbReference type="GO" id="GO:0031012">
    <property type="term" value="C:extracellular matrix"/>
    <property type="evidence" value="ECO:0007669"/>
    <property type="project" value="TreeGrafter"/>
</dbReference>
<comment type="subcellular location">
    <subcellularLocation>
        <location evidence="1">Secreted</location>
        <location evidence="1">Extracellular space</location>
        <location evidence="1">Extracellular matrix</location>
    </subcellularLocation>
</comment>
<accession>A0A4W5P5J4</accession>
<keyword evidence="2" id="KW-0964">Secreted</keyword>
<dbReference type="InterPro" id="IPR008160">
    <property type="entry name" value="Collagen"/>
</dbReference>
<evidence type="ECO:0000313" key="5">
    <source>
        <dbReference type="Proteomes" id="UP000314982"/>
    </source>
</evidence>
<dbReference type="GO" id="GO:0030020">
    <property type="term" value="F:extracellular matrix structural constituent conferring tensile strength"/>
    <property type="evidence" value="ECO:0007669"/>
    <property type="project" value="TreeGrafter"/>
</dbReference>
<dbReference type="PANTHER" id="PTHR24023:SF1082">
    <property type="entry name" value="COLLAGEN TRIPLE HELIX REPEAT"/>
    <property type="match status" value="1"/>
</dbReference>
<sequence>MLPSNADVTKQMTSEKMLMSHSFLPGPPGLHGPPGDPGPMGPPGHTGLLGPPGPPGPRGLMGPVGPSPDLSYMKQGRRGPMGETGAPGSSGPPGPPGSFDFLLLLMADIRNDIVELQSKVFGRHMQSPGEDFPVGVPDTWRDNQSPGREVPMVGPENWRDNQSPDSWRENQDILVDMGSGEDNKPKDYTTRNVAKGNSGEDYKPRRKEEDRNRNRNRKRKPMRALTTDSDLDWTL</sequence>
<evidence type="ECO:0000256" key="1">
    <source>
        <dbReference type="ARBA" id="ARBA00004498"/>
    </source>
</evidence>